<keyword evidence="4 6" id="KW-1133">Transmembrane helix</keyword>
<dbReference type="PANTHER" id="PTHR21716">
    <property type="entry name" value="TRANSMEMBRANE PROTEIN"/>
    <property type="match status" value="1"/>
</dbReference>
<keyword evidence="5 6" id="KW-0472">Membrane</keyword>
<feature type="transmembrane region" description="Helical" evidence="6">
    <location>
        <begin position="304"/>
        <end position="337"/>
    </location>
</feature>
<dbReference type="EMBL" id="POWG01000042">
    <property type="protein sequence ID" value="PNQ95719.1"/>
    <property type="molecule type" value="Genomic_DNA"/>
</dbReference>
<reference evidence="7 8" key="1">
    <citation type="submission" date="2018-01" db="EMBL/GenBank/DDBJ databases">
        <title>Whole genome sequence of Azospirillum brasilense REC3 isolated from strawberry roots.</title>
        <authorList>
            <person name="Fontana C.A."/>
            <person name="Salazar S.M."/>
            <person name="Bassi D."/>
            <person name="Puglisi E."/>
            <person name="Lovaisa N.C."/>
            <person name="Toffoli L.M."/>
            <person name="Pedraza R."/>
            <person name="Cocconcelli P.S."/>
        </authorList>
    </citation>
    <scope>NUCLEOTIDE SEQUENCE [LARGE SCALE GENOMIC DNA]</scope>
    <source>
        <strain evidence="7 8">REC3</strain>
        <plasmid evidence="7">p25unnamed</plasmid>
    </source>
</reference>
<dbReference type="GO" id="GO:0055085">
    <property type="term" value="P:transmembrane transport"/>
    <property type="evidence" value="ECO:0007669"/>
    <property type="project" value="TreeGrafter"/>
</dbReference>
<keyword evidence="3 6" id="KW-0812">Transmembrane</keyword>
<dbReference type="PANTHER" id="PTHR21716:SF62">
    <property type="entry name" value="TRANSPORT PROTEIN YDBI-RELATED"/>
    <property type="match status" value="1"/>
</dbReference>
<feature type="transmembrane region" description="Helical" evidence="6">
    <location>
        <begin position="20"/>
        <end position="37"/>
    </location>
</feature>
<feature type="transmembrane region" description="Helical" evidence="6">
    <location>
        <begin position="43"/>
        <end position="60"/>
    </location>
</feature>
<evidence type="ECO:0000313" key="8">
    <source>
        <dbReference type="Proteomes" id="UP000236268"/>
    </source>
</evidence>
<evidence type="ECO:0000256" key="1">
    <source>
        <dbReference type="ARBA" id="ARBA00004141"/>
    </source>
</evidence>
<evidence type="ECO:0000256" key="5">
    <source>
        <dbReference type="ARBA" id="ARBA00023136"/>
    </source>
</evidence>
<feature type="transmembrane region" description="Helical" evidence="6">
    <location>
        <begin position="151"/>
        <end position="174"/>
    </location>
</feature>
<evidence type="ECO:0000256" key="2">
    <source>
        <dbReference type="ARBA" id="ARBA00009773"/>
    </source>
</evidence>
<evidence type="ECO:0000256" key="6">
    <source>
        <dbReference type="SAM" id="Phobius"/>
    </source>
</evidence>
<sequence length="360" mass="38242">MILARRFGERDMRLDIGPYAYRMLVTILFAGFSLFLLRIVDVLLLAFAAVLLAVLLRGLADWIGQRLHLSSGWALALAILILVVAIGGSVWLFGREVSAQVDQLTGILPEAWDKVRKRLQDHAWGRGLLRQIQDLDVRTLSEGVVSNVTSVVMTTLGALGNFLLVVAGSVYLAAQPGLYRDGVVALVPRDAELRTREALDGAGYALGQWLKGQVIAMATIGILTTLGLWLLGVPSALAFGLLAGLAEFVPLVGPIASAIPALLVASSSGLGTTLYVLGLYVLVQQIESNVVTPLVARKLISIPPALTLFAIVAMGLAFGALGLLLASPLTVVLFVLVRKLYVQAALGKGEHAGAVDDRAR</sequence>
<comment type="subcellular location">
    <subcellularLocation>
        <location evidence="1">Membrane</location>
        <topology evidence="1">Multi-pass membrane protein</topology>
    </subcellularLocation>
</comment>
<gene>
    <name evidence="7" type="ORF">C1S70_27140</name>
</gene>
<evidence type="ECO:0000313" key="7">
    <source>
        <dbReference type="EMBL" id="PNQ95719.1"/>
    </source>
</evidence>
<feature type="transmembrane region" description="Helical" evidence="6">
    <location>
        <begin position="72"/>
        <end position="94"/>
    </location>
</feature>
<comment type="similarity">
    <text evidence="2">Belongs to the autoinducer-2 exporter (AI-2E) (TC 2.A.86) family.</text>
</comment>
<organism evidence="7 8">
    <name type="scientific">Azospirillum argentinense</name>
    <dbReference type="NCBI Taxonomy" id="2970906"/>
    <lineage>
        <taxon>Bacteria</taxon>
        <taxon>Pseudomonadati</taxon>
        <taxon>Pseudomonadota</taxon>
        <taxon>Alphaproteobacteria</taxon>
        <taxon>Rhodospirillales</taxon>
        <taxon>Azospirillaceae</taxon>
        <taxon>Azospirillum</taxon>
    </lineage>
</organism>
<evidence type="ECO:0000256" key="4">
    <source>
        <dbReference type="ARBA" id="ARBA00022989"/>
    </source>
</evidence>
<keyword evidence="7" id="KW-0614">Plasmid</keyword>
<geneLocation type="plasmid" evidence="7">
    <name>p25unnamed</name>
</geneLocation>
<name>A0A2K1FTC3_9PROT</name>
<comment type="caution">
    <text evidence="7">The sequence shown here is derived from an EMBL/GenBank/DDBJ whole genome shotgun (WGS) entry which is preliminary data.</text>
</comment>
<feature type="transmembrane region" description="Helical" evidence="6">
    <location>
        <begin position="214"/>
        <end position="246"/>
    </location>
</feature>
<feature type="transmembrane region" description="Helical" evidence="6">
    <location>
        <begin position="258"/>
        <end position="283"/>
    </location>
</feature>
<dbReference type="InterPro" id="IPR002549">
    <property type="entry name" value="AI-2E-like"/>
</dbReference>
<dbReference type="OrthoDB" id="5761230at2"/>
<accession>A0A2K1FTC3</accession>
<dbReference type="Proteomes" id="UP000236268">
    <property type="component" value="Unassembled WGS sequence"/>
</dbReference>
<proteinExistence type="inferred from homology"/>
<dbReference type="GO" id="GO:0016020">
    <property type="term" value="C:membrane"/>
    <property type="evidence" value="ECO:0007669"/>
    <property type="project" value="UniProtKB-SubCell"/>
</dbReference>
<evidence type="ECO:0000256" key="3">
    <source>
        <dbReference type="ARBA" id="ARBA00022692"/>
    </source>
</evidence>
<protein>
    <submittedName>
        <fullName evidence="7">AI-2E family transporter</fullName>
    </submittedName>
</protein>
<dbReference type="Pfam" id="PF01594">
    <property type="entry name" value="AI-2E_transport"/>
    <property type="match status" value="1"/>
</dbReference>
<dbReference type="AlphaFoldDB" id="A0A2K1FTC3"/>